<dbReference type="AlphaFoldDB" id="A0A0F9A7C3"/>
<dbReference type="EMBL" id="LAZR01044152">
    <property type="protein sequence ID" value="KKL05360.1"/>
    <property type="molecule type" value="Genomic_DNA"/>
</dbReference>
<reference evidence="2" key="1">
    <citation type="journal article" date="2015" name="Nature">
        <title>Complex archaea that bridge the gap between prokaryotes and eukaryotes.</title>
        <authorList>
            <person name="Spang A."/>
            <person name="Saw J.H."/>
            <person name="Jorgensen S.L."/>
            <person name="Zaremba-Niedzwiedzka K."/>
            <person name="Martijn J."/>
            <person name="Lind A.E."/>
            <person name="van Eijk R."/>
            <person name="Schleper C."/>
            <person name="Guy L."/>
            <person name="Ettema T.J."/>
        </authorList>
    </citation>
    <scope>NUCLEOTIDE SEQUENCE</scope>
</reference>
<dbReference type="InterPro" id="IPR032876">
    <property type="entry name" value="J_dom"/>
</dbReference>
<evidence type="ECO:0000313" key="2">
    <source>
        <dbReference type="EMBL" id="KKL05360.1"/>
    </source>
</evidence>
<dbReference type="Pfam" id="PF13550">
    <property type="entry name" value="Phage-tail_3"/>
    <property type="match status" value="1"/>
</dbReference>
<feature type="non-terminal residue" evidence="2">
    <location>
        <position position="462"/>
    </location>
</feature>
<accession>A0A0F9A7C3</accession>
<evidence type="ECO:0000259" key="1">
    <source>
        <dbReference type="Pfam" id="PF13550"/>
    </source>
</evidence>
<organism evidence="2">
    <name type="scientific">marine sediment metagenome</name>
    <dbReference type="NCBI Taxonomy" id="412755"/>
    <lineage>
        <taxon>unclassified sequences</taxon>
        <taxon>metagenomes</taxon>
        <taxon>ecological metagenomes</taxon>
    </lineage>
</organism>
<name>A0A0F9A7C3_9ZZZZ</name>
<protein>
    <recommendedName>
        <fullName evidence="1">Tip attachment protein J domain-containing protein</fullName>
    </recommendedName>
</protein>
<comment type="caution">
    <text evidence="2">The sequence shown here is derived from an EMBL/GenBank/DDBJ whole genome shotgun (WGS) entry which is preliminary data.</text>
</comment>
<feature type="domain" description="Tip attachment protein J" evidence="1">
    <location>
        <begin position="352"/>
        <end position="461"/>
    </location>
</feature>
<gene>
    <name evidence="2" type="ORF">LCGC14_2606810</name>
</gene>
<feature type="non-terminal residue" evidence="2">
    <location>
        <position position="1"/>
    </location>
</feature>
<sequence length="462" mass="49762">VISGSVSNKIDLISMTVVDSINYTAIGGKLVTLDDQNRFWGFVGLPGDDVRFVLYDADTGALVGQTDPPGTEWENGLNASTMIPLTSGAVGVGLGGRMIQLSAPDPLTGAIRHLRDHNDTDSFELNTYFAGTYPLAGATGFWTLDGNGDPWFTISDGSDGNIIRVDRNNGTPLERIVLTGRTVGRITYYADRNSFILQDGSTIVRYNLDTMAIDGLLTTTLVSGGFNDMAWVVLSGKMYLQKFLTGTGAIFDVSGDSIVEGDTFVPNDWVGGSSNMESYLYDPVNHAIIVTGTSGAEDGNYLWLFLERAAGNDASWRTVIERYSNKVDLVPGTDIDATAITDTMPAYVTRSRSSGRRALEGGARAFNTREVETGFQVIFVPGGAAPSFVITEDDMGAAAGDTSSKTPVQLTSLGEERFFETAIINFIDPDFDYQPNSSTYKRIREAITVRGSLEFSFPGALT</sequence>
<dbReference type="SUPFAM" id="SSF101898">
    <property type="entry name" value="NHL repeat"/>
    <property type="match status" value="1"/>
</dbReference>
<proteinExistence type="predicted"/>